<evidence type="ECO:0000259" key="1">
    <source>
        <dbReference type="Pfam" id="PF00144"/>
    </source>
</evidence>
<dbReference type="PANTHER" id="PTHR46825:SF15">
    <property type="entry name" value="BETA-LACTAMASE-RELATED DOMAIN-CONTAINING PROTEIN"/>
    <property type="match status" value="1"/>
</dbReference>
<dbReference type="EMBL" id="BPFZ01000003">
    <property type="protein sequence ID" value="GIU66584.1"/>
    <property type="molecule type" value="Genomic_DNA"/>
</dbReference>
<protein>
    <submittedName>
        <fullName evidence="3">Penicillin-binding protein</fullName>
    </submittedName>
</protein>
<dbReference type="Gene3D" id="2.40.128.600">
    <property type="match status" value="1"/>
</dbReference>
<dbReference type="Pfam" id="PF00144">
    <property type="entry name" value="Beta-lactamase"/>
    <property type="match status" value="1"/>
</dbReference>
<sequence length="489" mass="53955">MIGPAFGKSPIKNPLVGLDGKLDLARQQWRVPGLALGIVKDGMLIYAKGFGWADGAQTRMIHPDTLFGCASLTKAFTAASIALLVDEGKLDWDEPVTTYLPGFKVAGGLEYASLSLRDMLSHRTGLGSHDLVWYHNSLLTKADVMERMAYLPMLSPLRSSYHYTNLMYIVVGLVVERVTDQTWEDFIQARILKPLAMARTGFSPLSMVQDPDFAFGHTLDPLHLAKQIPLRPEDAIGPAGALYASVTQFSAWIALQLGRGVYQGQRLISQAQCDAMWEPLIPTGGQPDTPHFGRGFYGLGWRIDSYRGMRRVAHGGNLNGYSSRLTLFPDHHLGIIAFANLRGTPLPGHVSLDICDALLGLEPANWSENGLARRAIHEAKAASLVPPTPIPLTSPSRSLSAFTGTYHHHGYGLWQVEMDDLGLRATYNDMPVRLQHWHYDVFKAKPLREDDIDLAMIGFSFLSNMAGHIGELQVEMDADFPPIAFKRLS</sequence>
<dbReference type="Pfam" id="PF11954">
    <property type="entry name" value="DUF3471"/>
    <property type="match status" value="1"/>
</dbReference>
<dbReference type="InterPro" id="IPR050491">
    <property type="entry name" value="AmpC-like"/>
</dbReference>
<keyword evidence="4" id="KW-1185">Reference proteome</keyword>
<evidence type="ECO:0000313" key="3">
    <source>
        <dbReference type="EMBL" id="GIU66584.1"/>
    </source>
</evidence>
<feature type="domain" description="Peptidase S12 Pab87-related C-terminal" evidence="2">
    <location>
        <begin position="392"/>
        <end position="486"/>
    </location>
</feature>
<dbReference type="Proteomes" id="UP001161064">
    <property type="component" value="Unassembled WGS sequence"/>
</dbReference>
<comment type="caution">
    <text evidence="3">The sequence shown here is derived from an EMBL/GenBank/DDBJ whole genome shotgun (WGS) entry which is preliminary data.</text>
</comment>
<proteinExistence type="predicted"/>
<dbReference type="InterPro" id="IPR012338">
    <property type="entry name" value="Beta-lactam/transpept-like"/>
</dbReference>
<accession>A0ABQ4PUC6</accession>
<evidence type="ECO:0000259" key="2">
    <source>
        <dbReference type="Pfam" id="PF11954"/>
    </source>
</evidence>
<organism evidence="3 4">
    <name type="scientific">Candidatus Phycosocius spiralis</name>
    <dbReference type="NCBI Taxonomy" id="2815099"/>
    <lineage>
        <taxon>Bacteria</taxon>
        <taxon>Pseudomonadati</taxon>
        <taxon>Pseudomonadota</taxon>
        <taxon>Alphaproteobacteria</taxon>
        <taxon>Caulobacterales</taxon>
        <taxon>Caulobacterales incertae sedis</taxon>
        <taxon>Candidatus Phycosocius</taxon>
    </lineage>
</organism>
<feature type="domain" description="Beta-lactamase-related" evidence="1">
    <location>
        <begin position="25"/>
        <end position="344"/>
    </location>
</feature>
<reference evidence="3" key="1">
    <citation type="submission" date="2021-05" db="EMBL/GenBank/DDBJ databases">
        <authorList>
            <person name="Tanabe Y."/>
        </authorList>
    </citation>
    <scope>NUCLEOTIDE SEQUENCE</scope>
    <source>
        <strain evidence="3">BOTRYCO-1</strain>
    </source>
</reference>
<reference evidence="3" key="2">
    <citation type="journal article" date="2023" name="ISME Commun">
        <title>Characterization of a bloom-associated alphaproteobacterial lineage, 'Candidatus Phycosocius': insights into freshwater algal-bacterial interactions.</title>
        <authorList>
            <person name="Tanabe Y."/>
            <person name="Yamaguchi H."/>
            <person name="Yoshida M."/>
            <person name="Kai A."/>
            <person name="Okazaki Y."/>
        </authorList>
    </citation>
    <scope>NUCLEOTIDE SEQUENCE</scope>
    <source>
        <strain evidence="3">BOTRYCO-1</strain>
    </source>
</reference>
<dbReference type="PANTHER" id="PTHR46825">
    <property type="entry name" value="D-ALANYL-D-ALANINE-CARBOXYPEPTIDASE/ENDOPEPTIDASE AMPH"/>
    <property type="match status" value="1"/>
</dbReference>
<dbReference type="SUPFAM" id="SSF56601">
    <property type="entry name" value="beta-lactamase/transpeptidase-like"/>
    <property type="match status" value="1"/>
</dbReference>
<gene>
    <name evidence="3" type="ORF">PsB1_0738</name>
</gene>
<dbReference type="InterPro" id="IPR021860">
    <property type="entry name" value="Peptidase_S12_Pab87-rel_C"/>
</dbReference>
<evidence type="ECO:0000313" key="4">
    <source>
        <dbReference type="Proteomes" id="UP001161064"/>
    </source>
</evidence>
<dbReference type="InterPro" id="IPR001466">
    <property type="entry name" value="Beta-lactam-related"/>
</dbReference>
<dbReference type="Gene3D" id="3.40.710.10">
    <property type="entry name" value="DD-peptidase/beta-lactamase superfamily"/>
    <property type="match status" value="1"/>
</dbReference>
<name>A0ABQ4PUC6_9PROT</name>